<name>A0AAD6PPR7_9ROSI</name>
<comment type="caution">
    <text evidence="1">The sequence shown here is derived from an EMBL/GenBank/DDBJ whole genome shotgun (WGS) entry which is preliminary data.</text>
</comment>
<evidence type="ECO:0000313" key="2">
    <source>
        <dbReference type="Proteomes" id="UP001164929"/>
    </source>
</evidence>
<keyword evidence="2" id="KW-1185">Reference proteome</keyword>
<organism evidence="1 2">
    <name type="scientific">Populus alba x Populus x berolinensis</name>
    <dbReference type="NCBI Taxonomy" id="444605"/>
    <lineage>
        <taxon>Eukaryota</taxon>
        <taxon>Viridiplantae</taxon>
        <taxon>Streptophyta</taxon>
        <taxon>Embryophyta</taxon>
        <taxon>Tracheophyta</taxon>
        <taxon>Spermatophyta</taxon>
        <taxon>Magnoliopsida</taxon>
        <taxon>eudicotyledons</taxon>
        <taxon>Gunneridae</taxon>
        <taxon>Pentapetalae</taxon>
        <taxon>rosids</taxon>
        <taxon>fabids</taxon>
        <taxon>Malpighiales</taxon>
        <taxon>Salicaceae</taxon>
        <taxon>Saliceae</taxon>
        <taxon>Populus</taxon>
    </lineage>
</organism>
<reference evidence="1" key="1">
    <citation type="journal article" date="2023" name="Mol. Ecol. Resour.">
        <title>Chromosome-level genome assembly of a triploid poplar Populus alba 'Berolinensis'.</title>
        <authorList>
            <person name="Chen S."/>
            <person name="Yu Y."/>
            <person name="Wang X."/>
            <person name="Wang S."/>
            <person name="Zhang T."/>
            <person name="Zhou Y."/>
            <person name="He R."/>
            <person name="Meng N."/>
            <person name="Wang Y."/>
            <person name="Liu W."/>
            <person name="Liu Z."/>
            <person name="Liu J."/>
            <person name="Guo Q."/>
            <person name="Huang H."/>
            <person name="Sederoff R.R."/>
            <person name="Wang G."/>
            <person name="Qu G."/>
            <person name="Chen S."/>
        </authorList>
    </citation>
    <scope>NUCLEOTIDE SEQUENCE</scope>
    <source>
        <strain evidence="1">SC-2020</strain>
    </source>
</reference>
<sequence>MNLCILGKLVLKDFTVEDEAGGAGIALAKTFIATVINFFNNFFSIFT</sequence>
<evidence type="ECO:0000313" key="1">
    <source>
        <dbReference type="EMBL" id="KAJ6951161.1"/>
    </source>
</evidence>
<dbReference type="EMBL" id="JAQIZT010000019">
    <property type="protein sequence ID" value="KAJ6951161.1"/>
    <property type="molecule type" value="Genomic_DNA"/>
</dbReference>
<dbReference type="AlphaFoldDB" id="A0AAD6PPR7"/>
<proteinExistence type="predicted"/>
<accession>A0AAD6PPR7</accession>
<dbReference type="Proteomes" id="UP001164929">
    <property type="component" value="Chromosome 19"/>
</dbReference>
<protein>
    <submittedName>
        <fullName evidence="1">Uncharacterized protein</fullName>
    </submittedName>
</protein>
<gene>
    <name evidence="1" type="ORF">NC653_040517</name>
</gene>